<gene>
    <name evidence="2" type="ORF">SDC9_141933</name>
</gene>
<sequence length="334" mass="37486">MVQQKPLFSFENAVFDEPVTLFFDVENPQLVGVNGMSPVLMDAPMTIACNTIVQIFADKHAEPITHTFRIRTKKPTVQVIKEADHAKLVSMYSNTSGAVLRYTIKGETYPYTGPFVVHESANIEVFAVKQGMEPSQRVSCWVEVERLDILETEPRAQEVLSIEEDIDPLATIASVEQDWNVGSPGPAGGIVFLDKGYYSDGWRYLEAAPEDEKEPYRWGQYGYWQNTGDIGEGCGITNTDKLLSTELPLDCALSVCKSKMLKVGQHVYDDWFLPSRDELLALLQFKHIAGMDKSSYWSSSEVSSVLAWQVHPTTLKASQYYKNAKHAVRAVRAF</sequence>
<evidence type="ECO:0000313" key="2">
    <source>
        <dbReference type="EMBL" id="MPM94785.1"/>
    </source>
</evidence>
<protein>
    <recommendedName>
        <fullName evidence="1">GH29D-like beta-sandwich domain-containing protein</fullName>
    </recommendedName>
</protein>
<comment type="caution">
    <text evidence="2">The sequence shown here is derived from an EMBL/GenBank/DDBJ whole genome shotgun (WGS) entry which is preliminary data.</text>
</comment>
<evidence type="ECO:0000259" key="1">
    <source>
        <dbReference type="Pfam" id="PF13290"/>
    </source>
</evidence>
<accession>A0A645DZQ7</accession>
<proteinExistence type="predicted"/>
<reference evidence="2" key="1">
    <citation type="submission" date="2019-08" db="EMBL/GenBank/DDBJ databases">
        <authorList>
            <person name="Kucharzyk K."/>
            <person name="Murdoch R.W."/>
            <person name="Higgins S."/>
            <person name="Loffler F."/>
        </authorList>
    </citation>
    <scope>NUCLEOTIDE SEQUENCE</scope>
</reference>
<dbReference type="AlphaFoldDB" id="A0A645DZQ7"/>
<feature type="domain" description="GH29D-like beta-sandwich" evidence="1">
    <location>
        <begin position="87"/>
        <end position="136"/>
    </location>
</feature>
<dbReference type="InterPro" id="IPR059177">
    <property type="entry name" value="GH29D-like_dom"/>
</dbReference>
<dbReference type="EMBL" id="VSSQ01041373">
    <property type="protein sequence ID" value="MPM94785.1"/>
    <property type="molecule type" value="Genomic_DNA"/>
</dbReference>
<name>A0A645DZQ7_9ZZZZ</name>
<organism evidence="2">
    <name type="scientific">bioreactor metagenome</name>
    <dbReference type="NCBI Taxonomy" id="1076179"/>
    <lineage>
        <taxon>unclassified sequences</taxon>
        <taxon>metagenomes</taxon>
        <taxon>ecological metagenomes</taxon>
    </lineage>
</organism>
<dbReference type="Pfam" id="PF13290">
    <property type="entry name" value="CHB_HEX_C_1"/>
    <property type="match status" value="1"/>
</dbReference>